<keyword evidence="1" id="KW-1133">Transmembrane helix</keyword>
<name>A0AAE3FG76_9BACT</name>
<comment type="caution">
    <text evidence="2">The sequence shown here is derived from an EMBL/GenBank/DDBJ whole genome shotgun (WGS) entry which is preliminary data.</text>
</comment>
<dbReference type="InterPro" id="IPR023296">
    <property type="entry name" value="Glyco_hydro_beta-prop_sf"/>
</dbReference>
<keyword evidence="1" id="KW-0812">Transmembrane</keyword>
<keyword evidence="1" id="KW-0472">Membrane</keyword>
<dbReference type="SUPFAM" id="SSF75005">
    <property type="entry name" value="Arabinanase/levansucrase/invertase"/>
    <property type="match status" value="1"/>
</dbReference>
<accession>A0AAE3FG76</accession>
<feature type="transmembrane region" description="Helical" evidence="1">
    <location>
        <begin position="12"/>
        <end position="38"/>
    </location>
</feature>
<protein>
    <submittedName>
        <fullName evidence="2">Uncharacterized protein</fullName>
    </submittedName>
</protein>
<dbReference type="PROSITE" id="PS51257">
    <property type="entry name" value="PROKAR_LIPOPROTEIN"/>
    <property type="match status" value="1"/>
</dbReference>
<reference evidence="2 3" key="1">
    <citation type="submission" date="2022-03" db="EMBL/GenBank/DDBJ databases">
        <title>Metagenome-assembled genomes from swine fecal metagenomes.</title>
        <authorList>
            <person name="Holman D.B."/>
            <person name="Kommadath A."/>
        </authorList>
    </citation>
    <scope>NUCLEOTIDE SEQUENCE [LARGE SCALE GENOMIC DNA]</scope>
    <source>
        <strain evidence="2">SUG147</strain>
    </source>
</reference>
<gene>
    <name evidence="2" type="ORF">MR241_03085</name>
</gene>
<sequence>MPTLYKKRSEGIFIGKTAVSILFICLSVLAICACGFFRGSGEREDGVIRLSREELAGYTVIRAADADEKVSGSAVKLRRALEDFCGSRVSIADDYLSDGEEPAANEILVGLTDRQESREAFERLSENEGGIFVIDGKPVIIGKSDELTEKSVELFISKYLGSSDGYITLSADLAHRINWEHELAGYRIVYPSRKAKKREYVIAVALRDRIREITGLDPEICDDAEDAAEKEILIGDVDRPEAEKLYSSLDRDHFGGYARVRDRIVIFGSTETILDGASDLFTREILGYDNTQKKQAAESDFTPLTSDFIRYIDGGGGGDRLYNGIVTDATWPPRTVDAEKTTVIDAPYLVPAAEGGTHPGTVDISVGRQLFVDSFLISRTDLKTVYHSAVTSSQPVITMDDDYLMLKTGYVMYDEETDRIVMWYGGMKNVYRAESKDGVVWSEPEVVFTNDSKGAWITVRVNPSPAPDGNDRYIMLVRNADGKEKWTEHYETTRLSGRIYKSADGRKWTLSSRTGAMGDASTLSYNRFRNKWLIFARDNCSFSTGRRVVRYFECSDITSQAAYGLWQSVDWQRTDRLDIQDPKLKEVPQIYSVCSDSYESIQLGMFQYWLGPSNSVIAKTGLPKITELQLGYSRDGFYFTRPERKTPFISCSRKEETWDYGYLHPVSSLCVATQDELLFWYSGYRGGETDIEITPEYANPSIGIARLRRDGFASLDGTGSITTCRLTAEKGKKYLFVNADAASLRAELYDADGNVIDGYSAEDCIPFTGDSCCTMFSWKNGKDVSFLAGKEFSVKFVMEDGSFYSFWLSDSETGDSGGYYCGGLIDRKTAKKG</sequence>
<proteinExistence type="predicted"/>
<dbReference type="Proteomes" id="UP001139365">
    <property type="component" value="Unassembled WGS sequence"/>
</dbReference>
<evidence type="ECO:0000313" key="3">
    <source>
        <dbReference type="Proteomes" id="UP001139365"/>
    </source>
</evidence>
<evidence type="ECO:0000256" key="1">
    <source>
        <dbReference type="SAM" id="Phobius"/>
    </source>
</evidence>
<evidence type="ECO:0000313" key="2">
    <source>
        <dbReference type="EMBL" id="MCI5755263.1"/>
    </source>
</evidence>
<dbReference type="AlphaFoldDB" id="A0AAE3FG76"/>
<organism evidence="2 3">
    <name type="scientific">Candidatus Colimorpha enterica</name>
    <dbReference type="NCBI Taxonomy" id="3083063"/>
    <lineage>
        <taxon>Bacteria</taxon>
        <taxon>Pseudomonadati</taxon>
        <taxon>Bacteroidota</taxon>
        <taxon>Bacteroidia</taxon>
        <taxon>Bacteroidales</taxon>
        <taxon>Candidatus Colimorpha</taxon>
    </lineage>
</organism>
<dbReference type="EMBL" id="JALEMU010000048">
    <property type="protein sequence ID" value="MCI5755263.1"/>
    <property type="molecule type" value="Genomic_DNA"/>
</dbReference>